<dbReference type="PANTHER" id="PTHR31272">
    <property type="entry name" value="CYTOCHROME C-TYPE BIOGENESIS PROTEIN HI_1454-RELATED"/>
    <property type="match status" value="1"/>
</dbReference>
<gene>
    <name evidence="8" type="ORF">ISF26_07920</name>
</gene>
<evidence type="ECO:0000256" key="6">
    <source>
        <dbReference type="SAM" id="Phobius"/>
    </source>
</evidence>
<evidence type="ECO:0000313" key="8">
    <source>
        <dbReference type="EMBL" id="UFP96125.1"/>
    </source>
</evidence>
<name>A0ABY3PQX2_9CYAN</name>
<evidence type="ECO:0000256" key="4">
    <source>
        <dbReference type="ARBA" id="ARBA00022989"/>
    </source>
</evidence>
<evidence type="ECO:0000256" key="1">
    <source>
        <dbReference type="ARBA" id="ARBA00004141"/>
    </source>
</evidence>
<feature type="transmembrane region" description="Helical" evidence="6">
    <location>
        <begin position="71"/>
        <end position="94"/>
    </location>
</feature>
<accession>A0ABY3PQX2</accession>
<dbReference type="EMBL" id="CP063845">
    <property type="protein sequence ID" value="UFP96125.1"/>
    <property type="molecule type" value="Genomic_DNA"/>
</dbReference>
<feature type="transmembrane region" description="Helical" evidence="6">
    <location>
        <begin position="185"/>
        <end position="207"/>
    </location>
</feature>
<feature type="transmembrane region" description="Helical" evidence="6">
    <location>
        <begin position="33"/>
        <end position="59"/>
    </location>
</feature>
<feature type="transmembrane region" description="Helical" evidence="6">
    <location>
        <begin position="219"/>
        <end position="240"/>
    </location>
</feature>
<reference evidence="8 9" key="1">
    <citation type="journal article" date="2021" name="Genome Biol. Evol.">
        <title>Complete Genome Sequencing of a Novel Gloeobacter Species from a Waterfall Cave in Mexico.</title>
        <authorList>
            <person name="Saw J.H."/>
            <person name="Cardona T."/>
            <person name="Montejano G."/>
        </authorList>
    </citation>
    <scope>NUCLEOTIDE SEQUENCE [LARGE SCALE GENOMIC DNA]</scope>
    <source>
        <strain evidence="8">MG652769</strain>
    </source>
</reference>
<evidence type="ECO:0000256" key="3">
    <source>
        <dbReference type="ARBA" id="ARBA00022692"/>
    </source>
</evidence>
<evidence type="ECO:0000256" key="5">
    <source>
        <dbReference type="ARBA" id="ARBA00023136"/>
    </source>
</evidence>
<keyword evidence="5 6" id="KW-0472">Membrane</keyword>
<proteinExistence type="inferred from homology"/>
<comment type="subcellular location">
    <subcellularLocation>
        <location evidence="1">Membrane</location>
        <topology evidence="1">Multi-pass membrane protein</topology>
    </subcellularLocation>
</comment>
<dbReference type="InterPro" id="IPR003834">
    <property type="entry name" value="Cyt_c_assmbl_TM_dom"/>
</dbReference>
<feature type="transmembrane region" description="Helical" evidence="6">
    <location>
        <begin position="148"/>
        <end position="173"/>
    </location>
</feature>
<dbReference type="InterPro" id="IPR051790">
    <property type="entry name" value="Cytochrome_c-biogenesis_DsbD"/>
</dbReference>
<sequence length="242" mass="25570">MSEALQLWLYQIEQGAEQLAKAQLAQISPTSFLLLYLIGLATSFTPCILSMLPVTIGYIGGYQSRSRFESLVQSGWFALGLAVTITGLGLVATIPGMLYGQVGTGWFVAMGALAILMGLNLLGLIPLRLPQWGGFDLAKDTPQSLRSLVTGATFGLVASPCSTPVLIALLAWVSTTGNPWVGAGLLFSYSIGHATPLILAGAFTGALKAMLSLRRWSGLINQVSGILLIFTGTLAILNILNR</sequence>
<keyword evidence="3 6" id="KW-0812">Transmembrane</keyword>
<dbReference type="Pfam" id="PF02683">
    <property type="entry name" value="DsbD_TM"/>
    <property type="match status" value="1"/>
</dbReference>
<keyword evidence="4 6" id="KW-1133">Transmembrane helix</keyword>
<evidence type="ECO:0000256" key="2">
    <source>
        <dbReference type="ARBA" id="ARBA00006143"/>
    </source>
</evidence>
<dbReference type="PANTHER" id="PTHR31272:SF6">
    <property type="entry name" value="CYTOCHROME C-TYPE BIOGENESIS CCDA-LIKE CHLOROPLASTIC PROTEIN"/>
    <property type="match status" value="1"/>
</dbReference>
<feature type="domain" description="Cytochrome C biogenesis protein transmembrane" evidence="7">
    <location>
        <begin position="34"/>
        <end position="232"/>
    </location>
</feature>
<evidence type="ECO:0000313" key="9">
    <source>
        <dbReference type="Proteomes" id="UP001054846"/>
    </source>
</evidence>
<dbReference type="Proteomes" id="UP001054846">
    <property type="component" value="Chromosome"/>
</dbReference>
<feature type="transmembrane region" description="Helical" evidence="6">
    <location>
        <begin position="106"/>
        <end position="127"/>
    </location>
</feature>
<comment type="similarity">
    <text evidence="2">Belongs to the DsbD family.</text>
</comment>
<organism evidence="8 9">
    <name type="scientific">Gloeobacter morelensis MG652769</name>
    <dbReference type="NCBI Taxonomy" id="2781736"/>
    <lineage>
        <taxon>Bacteria</taxon>
        <taxon>Bacillati</taxon>
        <taxon>Cyanobacteriota</taxon>
        <taxon>Cyanophyceae</taxon>
        <taxon>Gloeobacterales</taxon>
        <taxon>Gloeobacteraceae</taxon>
        <taxon>Gloeobacter</taxon>
        <taxon>Gloeobacter morelensis</taxon>
    </lineage>
</organism>
<protein>
    <submittedName>
        <fullName evidence="8">Sulfite exporter TauE/SafE family protein</fullName>
    </submittedName>
</protein>
<evidence type="ECO:0000259" key="7">
    <source>
        <dbReference type="Pfam" id="PF02683"/>
    </source>
</evidence>
<keyword evidence="9" id="KW-1185">Reference proteome</keyword>
<dbReference type="RefSeq" id="WP_230843369.1">
    <property type="nucleotide sequence ID" value="NZ_CP063845.1"/>
</dbReference>